<evidence type="ECO:0000259" key="2">
    <source>
        <dbReference type="Pfam" id="PF01370"/>
    </source>
</evidence>
<evidence type="ECO:0000313" key="4">
    <source>
        <dbReference type="Proteomes" id="UP000318053"/>
    </source>
</evidence>
<dbReference type="SUPFAM" id="SSF51735">
    <property type="entry name" value="NAD(P)-binding Rossmann-fold domains"/>
    <property type="match status" value="1"/>
</dbReference>
<dbReference type="EC" id="4.2.1.46" evidence="3"/>
<keyword evidence="4" id="KW-1185">Reference proteome</keyword>
<dbReference type="EMBL" id="SJPK01000003">
    <property type="protein sequence ID" value="TWT72945.1"/>
    <property type="molecule type" value="Genomic_DNA"/>
</dbReference>
<protein>
    <submittedName>
        <fullName evidence="3">dTDP-glucose 4,6-dehydratase</fullName>
        <ecNumber evidence="3">4.2.1.46</ecNumber>
    </submittedName>
</protein>
<dbReference type="AlphaFoldDB" id="A0A5C5YF32"/>
<dbReference type="Gene3D" id="3.40.50.720">
    <property type="entry name" value="NAD(P)-binding Rossmann-like Domain"/>
    <property type="match status" value="1"/>
</dbReference>
<dbReference type="Proteomes" id="UP000318053">
    <property type="component" value="Unassembled WGS sequence"/>
</dbReference>
<sequence>MRVLVTGASGFVGQWVVKGLIRRGHSVIAVGRRNVPVDADASGPIQWRSCNLLDQADVESLVASEQAAGLIHCAWDTTPGAYWTSSENLKWVAGSLHLLEAFVRCGGRRVVIAGTSAEYDWSGDETLHEDTSAVVPGTLYGTAKNSLHHILQQWTPTNDLSLAWGRIFCPYGPGENAARLVPRLIQALSSGEPLPFDSGSLIRDFLCVKDVGDAFAEVFDSGFEGTVNVASGCELSIGELVRMISRCVGNERVDFGTLPDPIDQPHRIVADTTRLNRVVGWTPSRSNEARILETCQSIQHPAQGVMPDRPHHH</sequence>
<dbReference type="InterPro" id="IPR036291">
    <property type="entry name" value="NAD(P)-bd_dom_sf"/>
</dbReference>
<name>A0A5C5YF32_9BACT</name>
<dbReference type="Pfam" id="PF01370">
    <property type="entry name" value="Epimerase"/>
    <property type="match status" value="1"/>
</dbReference>
<evidence type="ECO:0000256" key="1">
    <source>
        <dbReference type="ARBA" id="ARBA00007637"/>
    </source>
</evidence>
<keyword evidence="3" id="KW-0456">Lyase</keyword>
<organism evidence="3 4">
    <name type="scientific">Allorhodopirellula solitaria</name>
    <dbReference type="NCBI Taxonomy" id="2527987"/>
    <lineage>
        <taxon>Bacteria</taxon>
        <taxon>Pseudomonadati</taxon>
        <taxon>Planctomycetota</taxon>
        <taxon>Planctomycetia</taxon>
        <taxon>Pirellulales</taxon>
        <taxon>Pirellulaceae</taxon>
        <taxon>Allorhodopirellula</taxon>
    </lineage>
</organism>
<dbReference type="InterPro" id="IPR001509">
    <property type="entry name" value="Epimerase_deHydtase"/>
</dbReference>
<proteinExistence type="inferred from homology"/>
<reference evidence="3 4" key="1">
    <citation type="submission" date="2019-02" db="EMBL/GenBank/DDBJ databases">
        <title>Deep-cultivation of Planctomycetes and their phenomic and genomic characterization uncovers novel biology.</title>
        <authorList>
            <person name="Wiegand S."/>
            <person name="Jogler M."/>
            <person name="Boedeker C."/>
            <person name="Pinto D."/>
            <person name="Vollmers J."/>
            <person name="Rivas-Marin E."/>
            <person name="Kohn T."/>
            <person name="Peeters S.H."/>
            <person name="Heuer A."/>
            <person name="Rast P."/>
            <person name="Oberbeckmann S."/>
            <person name="Bunk B."/>
            <person name="Jeske O."/>
            <person name="Meyerdierks A."/>
            <person name="Storesund J.E."/>
            <person name="Kallscheuer N."/>
            <person name="Luecker S."/>
            <person name="Lage O.M."/>
            <person name="Pohl T."/>
            <person name="Merkel B.J."/>
            <person name="Hornburger P."/>
            <person name="Mueller R.-W."/>
            <person name="Bruemmer F."/>
            <person name="Labrenz M."/>
            <person name="Spormann A.M."/>
            <person name="Op Den Camp H."/>
            <person name="Overmann J."/>
            <person name="Amann R."/>
            <person name="Jetten M.S.M."/>
            <person name="Mascher T."/>
            <person name="Medema M.H."/>
            <person name="Devos D.P."/>
            <person name="Kaster A.-K."/>
            <person name="Ovreas L."/>
            <person name="Rohde M."/>
            <person name="Galperin M.Y."/>
            <person name="Jogler C."/>
        </authorList>
    </citation>
    <scope>NUCLEOTIDE SEQUENCE [LARGE SCALE GENOMIC DNA]</scope>
    <source>
        <strain evidence="3 4">CA85</strain>
    </source>
</reference>
<evidence type="ECO:0000313" key="3">
    <source>
        <dbReference type="EMBL" id="TWT72945.1"/>
    </source>
</evidence>
<comment type="similarity">
    <text evidence="1">Belongs to the NAD(P)-dependent epimerase/dehydratase family.</text>
</comment>
<accession>A0A5C5YF32</accession>
<comment type="caution">
    <text evidence="3">The sequence shown here is derived from an EMBL/GenBank/DDBJ whole genome shotgun (WGS) entry which is preliminary data.</text>
</comment>
<gene>
    <name evidence="3" type="primary">rfbB_2</name>
    <name evidence="3" type="ORF">CA85_14060</name>
</gene>
<dbReference type="PANTHER" id="PTHR43000">
    <property type="entry name" value="DTDP-D-GLUCOSE 4,6-DEHYDRATASE-RELATED"/>
    <property type="match status" value="1"/>
</dbReference>
<dbReference type="GO" id="GO:0008460">
    <property type="term" value="F:dTDP-glucose 4,6-dehydratase activity"/>
    <property type="evidence" value="ECO:0007669"/>
    <property type="project" value="UniProtKB-EC"/>
</dbReference>
<feature type="domain" description="NAD-dependent epimerase/dehydratase" evidence="2">
    <location>
        <begin position="3"/>
        <end position="228"/>
    </location>
</feature>